<organism evidence="2 3">
    <name type="scientific">Bacillus cereus</name>
    <dbReference type="NCBI Taxonomy" id="1396"/>
    <lineage>
        <taxon>Bacteria</taxon>
        <taxon>Bacillati</taxon>
        <taxon>Bacillota</taxon>
        <taxon>Bacilli</taxon>
        <taxon>Bacillales</taxon>
        <taxon>Bacillaceae</taxon>
        <taxon>Bacillus</taxon>
        <taxon>Bacillus cereus group</taxon>
    </lineage>
</organism>
<feature type="transmembrane region" description="Helical" evidence="1">
    <location>
        <begin position="12"/>
        <end position="32"/>
    </location>
</feature>
<keyword evidence="1" id="KW-1133">Transmembrane helix</keyword>
<keyword evidence="1" id="KW-0812">Transmembrane</keyword>
<reference evidence="2 3" key="1">
    <citation type="submission" date="2017-01" db="EMBL/GenBank/DDBJ databases">
        <title>Bacillus cereus isolates.</title>
        <authorList>
            <person name="Beno S.M."/>
        </authorList>
    </citation>
    <scope>NUCLEOTIDE SEQUENCE [LARGE SCALE GENOMIC DNA]</scope>
    <source>
        <strain evidence="2 3">FSL H8-0485</strain>
    </source>
</reference>
<feature type="transmembrane region" description="Helical" evidence="1">
    <location>
        <begin position="38"/>
        <end position="55"/>
    </location>
</feature>
<evidence type="ECO:0000313" key="3">
    <source>
        <dbReference type="Proteomes" id="UP000190906"/>
    </source>
</evidence>
<accession>A0A1S9TI77</accession>
<dbReference type="AlphaFoldDB" id="A0A1S9TI77"/>
<keyword evidence="1" id="KW-0472">Membrane</keyword>
<evidence type="ECO:0000256" key="1">
    <source>
        <dbReference type="SAM" id="Phobius"/>
    </source>
</evidence>
<gene>
    <name evidence="2" type="ORF">BW897_26800</name>
</gene>
<sequence>MFSEVILLSSRLETILILIGFVAIISSVTILKDFNYKHYFQFAGVILMGIGFMYGRDNDKVKKKD</sequence>
<comment type="caution">
    <text evidence="2">The sequence shown here is derived from an EMBL/GenBank/DDBJ whole genome shotgun (WGS) entry which is preliminary data.</text>
</comment>
<protein>
    <submittedName>
        <fullName evidence="2">Uncharacterized protein</fullName>
    </submittedName>
</protein>
<evidence type="ECO:0000313" key="2">
    <source>
        <dbReference type="EMBL" id="OOR09597.1"/>
    </source>
</evidence>
<dbReference type="EMBL" id="MUAJ01000042">
    <property type="protein sequence ID" value="OOR09597.1"/>
    <property type="molecule type" value="Genomic_DNA"/>
</dbReference>
<proteinExistence type="predicted"/>
<dbReference type="Proteomes" id="UP000190906">
    <property type="component" value="Unassembled WGS sequence"/>
</dbReference>
<name>A0A1S9TI77_BACCE</name>